<feature type="compositionally biased region" description="Basic and acidic residues" evidence="7">
    <location>
        <begin position="1463"/>
        <end position="1526"/>
    </location>
</feature>
<dbReference type="InterPro" id="IPR016024">
    <property type="entry name" value="ARM-type_fold"/>
</dbReference>
<feature type="compositionally biased region" description="Basic and acidic residues" evidence="7">
    <location>
        <begin position="1127"/>
        <end position="1138"/>
    </location>
</feature>
<dbReference type="OrthoDB" id="5399929at2759"/>
<feature type="region of interest" description="Disordered" evidence="7">
    <location>
        <begin position="1127"/>
        <end position="1155"/>
    </location>
</feature>
<keyword evidence="5" id="KW-0539">Nucleus</keyword>
<dbReference type="Proteomes" id="UP000515159">
    <property type="component" value="Chromosome 5"/>
</dbReference>
<dbReference type="RefSeq" id="XP_033800631.1">
    <property type="nucleotide sequence ID" value="XM_033944740.1"/>
</dbReference>
<organism evidence="9 10">
    <name type="scientific">Geotrypetes seraphini</name>
    <name type="common">Gaboon caecilian</name>
    <name type="synonym">Caecilia seraphini</name>
    <dbReference type="NCBI Taxonomy" id="260995"/>
    <lineage>
        <taxon>Eukaryota</taxon>
        <taxon>Metazoa</taxon>
        <taxon>Chordata</taxon>
        <taxon>Craniata</taxon>
        <taxon>Vertebrata</taxon>
        <taxon>Euteleostomi</taxon>
        <taxon>Amphibia</taxon>
        <taxon>Gymnophiona</taxon>
        <taxon>Geotrypetes</taxon>
    </lineage>
</organism>
<feature type="compositionally biased region" description="Low complexity" evidence="7">
    <location>
        <begin position="1193"/>
        <end position="1206"/>
    </location>
</feature>
<evidence type="ECO:0000259" key="8">
    <source>
        <dbReference type="Pfam" id="PF12231"/>
    </source>
</evidence>
<dbReference type="InterPro" id="IPR022031">
    <property type="entry name" value="Rif1_N"/>
</dbReference>
<sequence length="2443" mass="270769">MSGVRAEDSLLPLLETLEDSSVSCTEQTDAYLALANRLSGEEGQMFTGLIGKQFTRLYKVLKVHISVEDSELNNAALQALGFCVFNTQIASGLSVAEIQELLTCLNHIAKETSDKNTCTRALWVISKQNFSSEEVGKAVPSILSALETILNKEDVQSLTIEYEALNVVIRLLEQTPAQMGVEAVRWAKLIIPLVVHAAFKVRLRGATALELGMPLLLQKQQEVASVTEHLMITKIIPELQKLFSTKNETFVLKLWPLFVKLLGKSLHRSGSFINSLLQLEELGFRSGSPAVKKIAFIAWKGLIDNFALNPDILCSSKRLRLLMQPLSSIHVRTESLALTKLEVWWYLLMRLGPQLPGNFEQLCAPLIQSTLNIDSPAAPQGTPRGAANQSLNSTPVQKTGCFPFSAATTPRMNLNSSVAGTPVIPSIQLLGIEMLLHFLLGPEVLTFAKQNNLALSLEPLQHPLISSSSFFCKHANTILSAIQDGFIAVGKNALDAMLNIIWKDVIAFVKAAIESGNKRERQGSEVLTLLLKTLKNIVVSNALPVQKTLTLLETTIKGLPQKVLGSPAYQMANMDLLNGTPALFLVQLFFQDTLLEHCVKEERFFVNLETLVGCVLSGPTSPLTFSESVLGVLSQSAKLLENKEYLWRMWSIVVSPLTEWINQTNEVNQGDALEHNFSAVHSALTLPVIHIFPVHGFPQPTMKSLLRTWSELYRAFARCADLVSTTEENVCCEELCAKILHGIEDEALISLSFLDGITQCITTVVECVNFSPYSIKFQAKTKAPHTPTDWSKRRREPLGNLTSLLKILVKLINSFHALNYKVTQPEAPTSALVTVGSSIIVILSSIISNISLTSAIRALFAILVPPLTSFYERNTKSVEDKVYSSLGSKLEKLLGDIFHCLQSRYTGTYDSELLDDLSSFLCVTFPHKNKQIRNQTIQFWNATFAKATLLRYHEDLRPILSQIKQKVPLLLPGFEGYEVVESSSGPYSDPTENSQLNPKISGIEIKLTGKRDSMLARAEDLKNRDPVTHGAQVKLKLDFSSPKKKISARLLEEEKSVDFVFIPPETKQRLLTEHQKEMFRTKRVDIPVMYNNLDASQDATSFNQYTQSQEDSLEKITVTESMKEDCGKLSEQEEKMDIEVSSSTQEVTREPSKTVSLVENGVGTAEGYNIKEEPENLCESACKETSIGDVSTEENTSNVSSTSSSSDIVSGTPPHPASRRQSFITLEKFDSSVSRPFSPSSLIKFSTSLETVSKCNNEECMNTAEMVVKKIGEPGEEYTNNSIPEPPKTAVEIKRTARRSISPEYVDNNDELPLRLQEKDEHKFSTLSVFTESLSAADRCSQPEGKECIPDNQSPIIDSCVQGPTIEDKNVLDSDTEILTYAKPDIESKENTPPEMVPDQASIGDPQSMQTASSQKLLRRSSRRRSDISGTLADSQDKEKVSQQLTREMTKDERKHFQKKVMHTKDEGLLRQKNIDDQEIINKKNGSHENIQEENSNKRDSLSEEEMSKSVKEFEADDLKSERHFLQDSCMDKWSRKKNRGCTRYQTRRSAQELLPSLTNSESSSVELKEVTKRKRMGKGKAKNISSQENEEGGREEKSENENLDQHPPKTVTNSDTLSSLKIENDSGSDMEAGSSKTCEMEICTVETKLRKLDSECSTGLSSVNLELGKTSDEREYSSTELCISVPDVERESSDMCYVNRGVKKTCSSLDGSVMEQTVGDVSTAVSDVCLQTESSLQQFVCHHKRSKRVRRSKSCDCCGEKIHLHEKSEEKMPLQTSTAMVVDLQLDDSVFDPCAISTPLFSMKHPCISKISMREQQSDLESDQENTVLEAHNNEIKEKNKFILKNEATAIEAIEQDVEIPEPCSLANFSSKGPIDHDLTSEPENEQPLSLENSKKVIENRMVEQVADAEVVVVTNAEERTIDGPNTDNIESDKEERGERIKIETNYVANNETKDILLEGASDSTAENVTTEEQVFETSGDVSSETNCVTNNETKDILLVSEGASDSTAENVTTEEQVFETSGDVSSETNCVTNNETKDILLVSEGASDSTAENVTTEEQVFETSRDVSSETNCVTNNETKDILLVSEGASDSTAENVITEEQVVETSKDVGSPRKPNELDTVLDTVNESPSGIQARCLWSPSASPCTSILKKGVKRAQENDSPSPINKVRRVSFADPIYKEELADNIDRRSPVVRSSSVSNGSPAIRTLKTSPCVQASKHITTPTKGFHSPGSRSLGFKSSKKCLITEMTKESMPSPKESIYPQLVNCTTPVDFILPQITSNLWARGLGQLIRAKNIKTVGDLSTLTPTEIKTLPIRSPKVSTVKKALRVYHEQQMKSRGIEEFLVFEDVVKPVNGLDEKSLAPEEEKFETDTPPVASDPQSSTRILAQINTLATQITTEDLSSYSGAQLFEMQEKINDISNCIIGNLQSRWKSLSHENSA</sequence>
<feature type="region of interest" description="Disordered" evidence="7">
    <location>
        <begin position="2360"/>
        <end position="2384"/>
    </location>
</feature>
<keyword evidence="6" id="KW-0131">Cell cycle</keyword>
<evidence type="ECO:0000313" key="10">
    <source>
        <dbReference type="RefSeq" id="XP_033800631.1"/>
    </source>
</evidence>
<evidence type="ECO:0000256" key="1">
    <source>
        <dbReference type="ARBA" id="ARBA00004123"/>
    </source>
</evidence>
<dbReference type="CTD" id="55183"/>
<feature type="compositionally biased region" description="Polar residues" evidence="7">
    <location>
        <begin position="1405"/>
        <end position="1416"/>
    </location>
</feature>
<feature type="region of interest" description="Disordered" evidence="7">
    <location>
        <begin position="1187"/>
        <end position="1220"/>
    </location>
</feature>
<dbReference type="GO" id="GO:0140445">
    <property type="term" value="C:chromosome, telomeric repeat region"/>
    <property type="evidence" value="ECO:0007669"/>
    <property type="project" value="TreeGrafter"/>
</dbReference>
<evidence type="ECO:0000256" key="5">
    <source>
        <dbReference type="ARBA" id="ARBA00023242"/>
    </source>
</evidence>
<keyword evidence="3" id="KW-0158">Chromosome</keyword>
<feature type="compositionally biased region" description="Basic and acidic residues" evidence="7">
    <location>
        <begin position="1592"/>
        <end position="1608"/>
    </location>
</feature>
<name>A0A6P8RG26_GEOSA</name>
<evidence type="ECO:0000256" key="3">
    <source>
        <dbReference type="ARBA" id="ARBA00022454"/>
    </source>
</evidence>
<feature type="compositionally biased region" description="Polar residues" evidence="7">
    <location>
        <begin position="1611"/>
        <end position="1628"/>
    </location>
</feature>
<dbReference type="FunCoup" id="A0A6P8RG26">
    <property type="interactions" value="3237"/>
</dbReference>
<evidence type="ECO:0000256" key="6">
    <source>
        <dbReference type="ARBA" id="ARBA00023306"/>
    </source>
</evidence>
<feature type="compositionally biased region" description="Polar residues" evidence="7">
    <location>
        <begin position="1557"/>
        <end position="1566"/>
    </location>
</feature>
<protein>
    <submittedName>
        <fullName evidence="10">Telomere-associated protein RIF1 isoform X1</fullName>
    </submittedName>
</protein>
<accession>A0A6P8RG26</accession>
<dbReference type="KEGG" id="gsh:117360646"/>
<feature type="domain" description="Telomere-associated protein Rif1 N-terminal" evidence="8">
    <location>
        <begin position="24"/>
        <end position="363"/>
    </location>
</feature>
<feature type="region of interest" description="Disordered" evidence="7">
    <location>
        <begin position="1383"/>
        <end position="1526"/>
    </location>
</feature>
<dbReference type="PANTHER" id="PTHR22928:SF3">
    <property type="entry name" value="TELOMERE-ASSOCIATED PROTEIN RIF1"/>
    <property type="match status" value="1"/>
</dbReference>
<dbReference type="SUPFAM" id="SSF48371">
    <property type="entry name" value="ARM repeat"/>
    <property type="match status" value="1"/>
</dbReference>
<proteinExistence type="predicted"/>
<feature type="region of interest" description="Disordered" evidence="7">
    <location>
        <begin position="1553"/>
        <end position="1634"/>
    </location>
</feature>
<evidence type="ECO:0000256" key="2">
    <source>
        <dbReference type="ARBA" id="ARBA00004574"/>
    </source>
</evidence>
<dbReference type="GeneID" id="117360646"/>
<keyword evidence="9" id="KW-1185">Reference proteome</keyword>
<dbReference type="GO" id="GO:0000723">
    <property type="term" value="P:telomere maintenance"/>
    <property type="evidence" value="ECO:0007669"/>
    <property type="project" value="TreeGrafter"/>
</dbReference>
<dbReference type="Pfam" id="PF12231">
    <property type="entry name" value="Rif1_N"/>
    <property type="match status" value="1"/>
</dbReference>
<evidence type="ECO:0000256" key="4">
    <source>
        <dbReference type="ARBA" id="ARBA00022895"/>
    </source>
</evidence>
<feature type="compositionally biased region" description="Basic residues" evidence="7">
    <location>
        <begin position="1572"/>
        <end position="1582"/>
    </location>
</feature>
<dbReference type="GO" id="GO:0005634">
    <property type="term" value="C:nucleus"/>
    <property type="evidence" value="ECO:0007669"/>
    <property type="project" value="UniProtKB-SubCell"/>
</dbReference>
<dbReference type="CDD" id="cd14267">
    <property type="entry name" value="Rif1_CTD_C-II_like"/>
    <property type="match status" value="1"/>
</dbReference>
<keyword evidence="4" id="KW-0779">Telomere</keyword>
<evidence type="ECO:0000313" key="9">
    <source>
        <dbReference type="Proteomes" id="UP000515159"/>
    </source>
</evidence>
<reference evidence="10" key="1">
    <citation type="submission" date="2025-08" db="UniProtKB">
        <authorList>
            <consortium name="RefSeq"/>
        </authorList>
    </citation>
    <scope>IDENTIFICATION</scope>
</reference>
<dbReference type="InParanoid" id="A0A6P8RG26"/>
<dbReference type="PANTHER" id="PTHR22928">
    <property type="entry name" value="TELOMERE-ASSOCIATED PROTEIN RIF1"/>
    <property type="match status" value="1"/>
</dbReference>
<evidence type="ECO:0000256" key="7">
    <source>
        <dbReference type="SAM" id="MobiDB-lite"/>
    </source>
</evidence>
<feature type="region of interest" description="Disordered" evidence="7">
    <location>
        <begin position="1870"/>
        <end position="1890"/>
    </location>
</feature>
<gene>
    <name evidence="10" type="primary">RIF1</name>
</gene>
<comment type="subcellular location">
    <subcellularLocation>
        <location evidence="2">Chromosome</location>
        <location evidence="2">Telomere</location>
    </subcellularLocation>
    <subcellularLocation>
        <location evidence="1">Nucleus</location>
    </subcellularLocation>
</comment>